<evidence type="ECO:0000256" key="2">
    <source>
        <dbReference type="ARBA" id="ARBA00022679"/>
    </source>
</evidence>
<keyword evidence="4" id="KW-0862">Zinc</keyword>
<evidence type="ECO:0000313" key="6">
    <source>
        <dbReference type="EMBL" id="SLM18332.1"/>
    </source>
</evidence>
<feature type="binding site" evidence="4">
    <location>
        <position position="137"/>
    </location>
    <ligand>
        <name>Zn(2+)</name>
        <dbReference type="ChEBI" id="CHEBI:29105"/>
    </ligand>
</feature>
<keyword evidence="4" id="KW-0479">Metal-binding</keyword>
<name>A0A3P3XPW2_9SPIR</name>
<dbReference type="PANTHER" id="PTHR11085:SF4">
    <property type="entry name" value="NAD-DEPENDENT PROTEIN DEACYLASE"/>
    <property type="match status" value="1"/>
</dbReference>
<dbReference type="EMBL" id="FWDO01000004">
    <property type="protein sequence ID" value="SLM18332.1"/>
    <property type="molecule type" value="Genomic_DNA"/>
</dbReference>
<dbReference type="PANTHER" id="PTHR11085">
    <property type="entry name" value="NAD-DEPENDENT PROTEIN DEACYLASE SIRTUIN-5, MITOCHONDRIAL-RELATED"/>
    <property type="match status" value="1"/>
</dbReference>
<sequence>MRHIVFLSGAGISAESGISTFRDAGGLWDTYNVMDVCSAEAFRRNRQFVLEFYNKRRRELADKTPNAAHRMVADIQREFPDRVLNITQNIDDLFEKAGCEGTIHLHGELTKARCEVCGNIWDIGYADLVGTELCPRCGASRVRHHVVMFNEQAPEYMRLYESLDELHANRGMLVVIGTSGLVLPVEEFARYASYSVLNNLEPQAAIDDRVFSVRLYEKAGTAAPKIAELARRFLDSDQRGPRDGRAETAS</sequence>
<dbReference type="SUPFAM" id="SSF52467">
    <property type="entry name" value="DHS-like NAD/FAD-binding domain"/>
    <property type="match status" value="1"/>
</dbReference>
<keyword evidence="2" id="KW-0808">Transferase</keyword>
<dbReference type="Pfam" id="PF02146">
    <property type="entry name" value="SIR2"/>
    <property type="match status" value="1"/>
</dbReference>
<dbReference type="GO" id="GO:0046872">
    <property type="term" value="F:metal ion binding"/>
    <property type="evidence" value="ECO:0007669"/>
    <property type="project" value="UniProtKB-KW"/>
</dbReference>
<dbReference type="InterPro" id="IPR029035">
    <property type="entry name" value="DHS-like_NAD/FAD-binding_dom"/>
</dbReference>
<dbReference type="InterPro" id="IPR026591">
    <property type="entry name" value="Sirtuin_cat_small_dom_sf"/>
</dbReference>
<keyword evidence="3" id="KW-0520">NAD</keyword>
<gene>
    <name evidence="6" type="primary">cobB</name>
    <name evidence="6" type="ORF">SPIRO4BDMA_40904</name>
</gene>
<protein>
    <recommendedName>
        <fullName evidence="1">protein acetyllysine N-acetyltransferase</fullName>
        <ecNumber evidence="1">2.3.1.286</ecNumber>
    </recommendedName>
</protein>
<evidence type="ECO:0000259" key="5">
    <source>
        <dbReference type="PROSITE" id="PS50305"/>
    </source>
</evidence>
<evidence type="ECO:0000256" key="3">
    <source>
        <dbReference type="ARBA" id="ARBA00023027"/>
    </source>
</evidence>
<feature type="binding site" evidence="4">
    <location>
        <position position="114"/>
    </location>
    <ligand>
        <name>Zn(2+)</name>
        <dbReference type="ChEBI" id="CHEBI:29105"/>
    </ligand>
</feature>
<proteinExistence type="predicted"/>
<feature type="binding site" evidence="4">
    <location>
        <position position="117"/>
    </location>
    <ligand>
        <name>Zn(2+)</name>
        <dbReference type="ChEBI" id="CHEBI:29105"/>
    </ligand>
</feature>
<feature type="active site" description="Proton acceptor" evidence="4">
    <location>
        <position position="106"/>
    </location>
</feature>
<evidence type="ECO:0000256" key="4">
    <source>
        <dbReference type="PROSITE-ProRule" id="PRU00236"/>
    </source>
</evidence>
<dbReference type="AlphaFoldDB" id="A0A3P3XPW2"/>
<feature type="domain" description="Deacetylase sirtuin-type" evidence="5">
    <location>
        <begin position="1"/>
        <end position="237"/>
    </location>
</feature>
<dbReference type="GO" id="GO:0016787">
    <property type="term" value="F:hydrolase activity"/>
    <property type="evidence" value="ECO:0007669"/>
    <property type="project" value="UniProtKB-KW"/>
</dbReference>
<organism evidence="6">
    <name type="scientific">uncultured spirochete</name>
    <dbReference type="NCBI Taxonomy" id="156406"/>
    <lineage>
        <taxon>Bacteria</taxon>
        <taxon>Pseudomonadati</taxon>
        <taxon>Spirochaetota</taxon>
        <taxon>Spirochaetia</taxon>
        <taxon>Spirochaetales</taxon>
        <taxon>environmental samples</taxon>
    </lineage>
</organism>
<dbReference type="Gene3D" id="3.30.1600.10">
    <property type="entry name" value="SIR2/SIRT2 'Small Domain"/>
    <property type="match status" value="1"/>
</dbReference>
<dbReference type="PROSITE" id="PS50305">
    <property type="entry name" value="SIRTUIN"/>
    <property type="match status" value="1"/>
</dbReference>
<dbReference type="EC" id="2.3.1.286" evidence="1"/>
<dbReference type="GO" id="GO:0017136">
    <property type="term" value="F:histone deacetylase activity, NAD-dependent"/>
    <property type="evidence" value="ECO:0007669"/>
    <property type="project" value="TreeGrafter"/>
</dbReference>
<dbReference type="Gene3D" id="3.40.50.1220">
    <property type="entry name" value="TPP-binding domain"/>
    <property type="match status" value="1"/>
</dbReference>
<dbReference type="InterPro" id="IPR003000">
    <property type="entry name" value="Sirtuin"/>
</dbReference>
<feature type="binding site" evidence="4">
    <location>
        <position position="134"/>
    </location>
    <ligand>
        <name>Zn(2+)</name>
        <dbReference type="ChEBI" id="CHEBI:29105"/>
    </ligand>
</feature>
<dbReference type="GO" id="GO:0070403">
    <property type="term" value="F:NAD+ binding"/>
    <property type="evidence" value="ECO:0007669"/>
    <property type="project" value="InterPro"/>
</dbReference>
<keyword evidence="6" id="KW-0378">Hydrolase</keyword>
<accession>A0A3P3XPW2</accession>
<dbReference type="InterPro" id="IPR050134">
    <property type="entry name" value="NAD-dep_sirtuin_deacylases"/>
</dbReference>
<evidence type="ECO:0000256" key="1">
    <source>
        <dbReference type="ARBA" id="ARBA00012928"/>
    </source>
</evidence>
<dbReference type="InterPro" id="IPR026590">
    <property type="entry name" value="Ssirtuin_cat_dom"/>
</dbReference>
<reference evidence="6" key="1">
    <citation type="submission" date="2017-02" db="EMBL/GenBank/DDBJ databases">
        <authorList>
            <person name="Regsiter A."/>
            <person name="William W."/>
        </authorList>
    </citation>
    <scope>NUCLEOTIDE SEQUENCE</scope>
    <source>
        <strain evidence="6">BdmA 4</strain>
    </source>
</reference>